<feature type="transmembrane region" description="Helical" evidence="9">
    <location>
        <begin position="290"/>
        <end position="313"/>
    </location>
</feature>
<keyword evidence="7 8" id="KW-0807">Transducer</keyword>
<feature type="transmembrane region" description="Helical" evidence="9">
    <location>
        <begin position="197"/>
        <end position="219"/>
    </location>
</feature>
<feature type="transmembrane region" description="Helical" evidence="9">
    <location>
        <begin position="259"/>
        <end position="284"/>
    </location>
</feature>
<dbReference type="PRINTS" id="PR00237">
    <property type="entry name" value="GPCRRHODOPSN"/>
</dbReference>
<dbReference type="Gene3D" id="1.20.1070.10">
    <property type="entry name" value="Rhodopsin 7-helix transmembrane proteins"/>
    <property type="match status" value="1"/>
</dbReference>
<feature type="domain" description="G-protein coupled receptors family 1 profile" evidence="10">
    <location>
        <begin position="50"/>
        <end position="313"/>
    </location>
</feature>
<dbReference type="InterPro" id="IPR000276">
    <property type="entry name" value="GPCR_Rhodpsn"/>
</dbReference>
<dbReference type="PROSITE" id="PS00237">
    <property type="entry name" value="G_PROTEIN_RECEP_F1_1"/>
    <property type="match status" value="1"/>
</dbReference>
<dbReference type="PROSITE" id="PS50262">
    <property type="entry name" value="G_PROTEIN_RECEP_F1_2"/>
    <property type="match status" value="1"/>
</dbReference>
<keyword evidence="12" id="KW-1185">Reference proteome</keyword>
<comment type="similarity">
    <text evidence="8">Belongs to the G-protein coupled receptor 1 family.</text>
</comment>
<keyword evidence="4 8" id="KW-0297">G-protein coupled receptor</keyword>
<keyword evidence="5 9" id="KW-0472">Membrane</keyword>
<dbReference type="InterPro" id="IPR017452">
    <property type="entry name" value="GPCR_Rhodpsn_7TM"/>
</dbReference>
<comment type="subcellular location">
    <subcellularLocation>
        <location evidence="1">Membrane</location>
        <topology evidence="1">Multi-pass membrane protein</topology>
    </subcellularLocation>
</comment>
<evidence type="ECO:0000256" key="2">
    <source>
        <dbReference type="ARBA" id="ARBA00022692"/>
    </source>
</evidence>
<evidence type="ECO:0000256" key="4">
    <source>
        <dbReference type="ARBA" id="ARBA00023040"/>
    </source>
</evidence>
<comment type="caution">
    <text evidence="11">The sequence shown here is derived from an EMBL/GenBank/DDBJ whole genome shotgun (WGS) entry which is preliminary data.</text>
</comment>
<dbReference type="SUPFAM" id="SSF81321">
    <property type="entry name" value="Family A G protein-coupled receptor-like"/>
    <property type="match status" value="1"/>
</dbReference>
<feature type="transmembrane region" description="Helical" evidence="9">
    <location>
        <begin position="150"/>
        <end position="177"/>
    </location>
</feature>
<evidence type="ECO:0000256" key="8">
    <source>
        <dbReference type="RuleBase" id="RU000688"/>
    </source>
</evidence>
<dbReference type="InterPro" id="IPR050125">
    <property type="entry name" value="GPCR_opsins"/>
</dbReference>
<feature type="transmembrane region" description="Helical" evidence="9">
    <location>
        <begin position="70"/>
        <end position="96"/>
    </location>
</feature>
<evidence type="ECO:0000313" key="11">
    <source>
        <dbReference type="EMBL" id="CAG5120777.1"/>
    </source>
</evidence>
<evidence type="ECO:0000256" key="1">
    <source>
        <dbReference type="ARBA" id="ARBA00004141"/>
    </source>
</evidence>
<evidence type="ECO:0000256" key="5">
    <source>
        <dbReference type="ARBA" id="ARBA00023136"/>
    </source>
</evidence>
<dbReference type="AlphaFoldDB" id="A0A8S3YUF2"/>
<dbReference type="GO" id="GO:0016020">
    <property type="term" value="C:membrane"/>
    <property type="evidence" value="ECO:0007669"/>
    <property type="project" value="UniProtKB-SubCell"/>
</dbReference>
<dbReference type="Pfam" id="PF00001">
    <property type="entry name" value="7tm_1"/>
    <property type="match status" value="1"/>
</dbReference>
<evidence type="ECO:0000259" key="10">
    <source>
        <dbReference type="PROSITE" id="PS50262"/>
    </source>
</evidence>
<dbReference type="Proteomes" id="UP000678393">
    <property type="component" value="Unassembled WGS sequence"/>
</dbReference>
<keyword evidence="2 8" id="KW-0812">Transmembrane</keyword>
<evidence type="ECO:0000256" key="7">
    <source>
        <dbReference type="ARBA" id="ARBA00023224"/>
    </source>
</evidence>
<evidence type="ECO:0000256" key="6">
    <source>
        <dbReference type="ARBA" id="ARBA00023170"/>
    </source>
</evidence>
<sequence>MSDNNGPTFTNNQTSAVTWDSSAKCHLVPYYIHACTGIFVACVALFSGVGNSLVLYTFARHSSLRTSSNLLIINLTVADLLMSLLNLPVFAVSSLTSCWRLGYVGCQIYGFTSSICSLVTINTLVAISVDRYIVVVHRHCRMHRLAKSTTGFIIAAIWTLSITWSVLPLAGLGLYRLEGMGTSCTFNYVDRSVPQRWFFLCLVTCNFLVPVTMITYCYWRIYLRVKHVRQELKFLLRDYSHGAMRQLGSDTQSEMRTAFTAMVIIGIFCAAWAPYVIISFVGLFGPENSLTPMIAVIPNILAKVSTVFNPILYTIGHPEVRKKLLSLIFSSQRTLRQPVITTSVSPRSDDRVDKTHVFHPHITMMTHKMCKVTLSPRIEEDRPNRTAS</sequence>
<name>A0A8S3YUF2_9EUPU</name>
<evidence type="ECO:0000256" key="9">
    <source>
        <dbReference type="SAM" id="Phobius"/>
    </source>
</evidence>
<accession>A0A8S3YUF2</accession>
<organism evidence="11 12">
    <name type="scientific">Candidula unifasciata</name>
    <dbReference type="NCBI Taxonomy" id="100452"/>
    <lineage>
        <taxon>Eukaryota</taxon>
        <taxon>Metazoa</taxon>
        <taxon>Spiralia</taxon>
        <taxon>Lophotrochozoa</taxon>
        <taxon>Mollusca</taxon>
        <taxon>Gastropoda</taxon>
        <taxon>Heterobranchia</taxon>
        <taxon>Euthyneura</taxon>
        <taxon>Panpulmonata</taxon>
        <taxon>Eupulmonata</taxon>
        <taxon>Stylommatophora</taxon>
        <taxon>Helicina</taxon>
        <taxon>Helicoidea</taxon>
        <taxon>Geomitridae</taxon>
        <taxon>Candidula</taxon>
    </lineage>
</organism>
<reference evidence="11" key="1">
    <citation type="submission" date="2021-04" db="EMBL/GenBank/DDBJ databases">
        <authorList>
            <consortium name="Molecular Ecology Group"/>
        </authorList>
    </citation>
    <scope>NUCLEOTIDE SEQUENCE</scope>
</reference>
<dbReference type="GO" id="GO:0004930">
    <property type="term" value="F:G protein-coupled receptor activity"/>
    <property type="evidence" value="ECO:0007669"/>
    <property type="project" value="UniProtKB-KW"/>
</dbReference>
<evidence type="ECO:0000313" key="12">
    <source>
        <dbReference type="Proteomes" id="UP000678393"/>
    </source>
</evidence>
<dbReference type="SMART" id="SM01381">
    <property type="entry name" value="7TM_GPCR_Srsx"/>
    <property type="match status" value="1"/>
</dbReference>
<feature type="transmembrane region" description="Helical" evidence="9">
    <location>
        <begin position="108"/>
        <end position="129"/>
    </location>
</feature>
<dbReference type="EMBL" id="CAJHNH020000964">
    <property type="protein sequence ID" value="CAG5120777.1"/>
    <property type="molecule type" value="Genomic_DNA"/>
</dbReference>
<gene>
    <name evidence="11" type="ORF">CUNI_LOCUS6335</name>
</gene>
<proteinExistence type="inferred from homology"/>
<protein>
    <recommendedName>
        <fullName evidence="10">G-protein coupled receptors family 1 profile domain-containing protein</fullName>
    </recommendedName>
</protein>
<keyword evidence="6 8" id="KW-0675">Receptor</keyword>
<keyword evidence="3 9" id="KW-1133">Transmembrane helix</keyword>
<feature type="transmembrane region" description="Helical" evidence="9">
    <location>
        <begin position="30"/>
        <end position="58"/>
    </location>
</feature>
<dbReference type="PANTHER" id="PTHR24240">
    <property type="entry name" value="OPSIN"/>
    <property type="match status" value="1"/>
</dbReference>
<evidence type="ECO:0000256" key="3">
    <source>
        <dbReference type="ARBA" id="ARBA00022989"/>
    </source>
</evidence>
<dbReference type="OrthoDB" id="10044919at2759"/>